<evidence type="ECO:0000259" key="3">
    <source>
        <dbReference type="Pfam" id="PF26079"/>
    </source>
</evidence>
<sequence>MYETQTFEAILARMLARVPSDIDKREGGVIYNALAPAAAELAKLYVELDVNYNLTFADTASGEYLTRRTAEFGVNRRIATKAQRKGVFLDKANLLFDVPIGGRYGHNGVNYVVVSRISEGTFRLECETAGIVGNQSFGALLPVSYVSGLARAELSDILVPGEDTEADDALRARYYAIVNEPAYGGNVADYRRKIGAIQGVGAVKIFPSWAGGGTVKATIIASDWSEPTPMLINEVQTNVDPIASSGHGYGTAPIGHEVTIVGVSDMTIDVRATVILAPGTTVGQVQGDIEAAIDMYLLELRRDWANQSQLTVRVAQIDARILTVPGVEDVADTELNGSATNVTMAADEIPVSGGVTIDE</sequence>
<dbReference type="EMBL" id="RBAH01000003">
    <property type="protein sequence ID" value="RKN85862.1"/>
    <property type="molecule type" value="Genomic_DNA"/>
</dbReference>
<dbReference type="PANTHER" id="PTHR37829:SF3">
    <property type="entry name" value="PROTEIN JAYE-RELATED"/>
    <property type="match status" value="1"/>
</dbReference>
<organism evidence="4 5">
    <name type="scientific">Paenibacillus ginsengarvi</name>
    <dbReference type="NCBI Taxonomy" id="400777"/>
    <lineage>
        <taxon>Bacteria</taxon>
        <taxon>Bacillati</taxon>
        <taxon>Bacillota</taxon>
        <taxon>Bacilli</taxon>
        <taxon>Bacillales</taxon>
        <taxon>Paenibacillaceae</taxon>
        <taxon>Paenibacillus</taxon>
    </lineage>
</organism>
<dbReference type="Pfam" id="PF26079">
    <property type="entry name" value="Baseplate_J_C"/>
    <property type="match status" value="1"/>
</dbReference>
<dbReference type="Proteomes" id="UP000282311">
    <property type="component" value="Unassembled WGS sequence"/>
</dbReference>
<dbReference type="InterPro" id="IPR052399">
    <property type="entry name" value="Phage_Baseplate_Assmbl_Protein"/>
</dbReference>
<evidence type="ECO:0000313" key="4">
    <source>
        <dbReference type="EMBL" id="RKN85862.1"/>
    </source>
</evidence>
<dbReference type="PANTHER" id="PTHR37829">
    <property type="entry name" value="PHAGE-LIKE ELEMENT PBSX PROTEIN XKDT"/>
    <property type="match status" value="1"/>
</dbReference>
<dbReference type="RefSeq" id="WP_120746230.1">
    <property type="nucleotide sequence ID" value="NZ_RBAH01000003.1"/>
</dbReference>
<feature type="domain" description="Baseplate J-like central" evidence="2">
    <location>
        <begin position="182"/>
        <end position="261"/>
    </location>
</feature>
<feature type="domain" description="Baseplate J-like C-terminal" evidence="3">
    <location>
        <begin position="268"/>
        <end position="357"/>
    </location>
</feature>
<reference evidence="4 5" key="1">
    <citation type="journal article" date="2007" name="Int. J. Syst. Evol. Microbiol.">
        <title>Paenibacillus ginsengarvi sp. nov., isolated from soil from ginseng cultivation.</title>
        <authorList>
            <person name="Yoon M.H."/>
            <person name="Ten L.N."/>
            <person name="Im W.T."/>
        </authorList>
    </citation>
    <scope>NUCLEOTIDE SEQUENCE [LARGE SCALE GENOMIC DNA]</scope>
    <source>
        <strain evidence="4 5">KCTC 13059</strain>
    </source>
</reference>
<evidence type="ECO:0000256" key="1">
    <source>
        <dbReference type="ARBA" id="ARBA00038087"/>
    </source>
</evidence>
<protein>
    <submittedName>
        <fullName evidence="4">Baseplate J/gp47 family protein</fullName>
    </submittedName>
</protein>
<gene>
    <name evidence="4" type="ORF">D7M11_05880</name>
</gene>
<proteinExistence type="inferred from homology"/>
<keyword evidence="5" id="KW-1185">Reference proteome</keyword>
<dbReference type="AlphaFoldDB" id="A0A3B0CKV2"/>
<evidence type="ECO:0000313" key="5">
    <source>
        <dbReference type="Proteomes" id="UP000282311"/>
    </source>
</evidence>
<dbReference type="InterPro" id="IPR058531">
    <property type="entry name" value="Baseplate_J_M"/>
</dbReference>
<dbReference type="OrthoDB" id="2554267at2"/>
<dbReference type="Pfam" id="PF26078">
    <property type="entry name" value="Baseplate_J_M"/>
    <property type="match status" value="1"/>
</dbReference>
<accession>A0A3B0CKV2</accession>
<name>A0A3B0CKV2_9BACL</name>
<dbReference type="InterPro" id="IPR058530">
    <property type="entry name" value="Baseplate_J-like_C"/>
</dbReference>
<evidence type="ECO:0000259" key="2">
    <source>
        <dbReference type="Pfam" id="PF26078"/>
    </source>
</evidence>
<comment type="similarity">
    <text evidence="1">Belongs to the Mu gp47/PBSX XkdT family.</text>
</comment>
<comment type="caution">
    <text evidence="4">The sequence shown here is derived from an EMBL/GenBank/DDBJ whole genome shotgun (WGS) entry which is preliminary data.</text>
</comment>